<dbReference type="PANTHER" id="PTHR33798:SF5">
    <property type="entry name" value="FLAVIN REDUCTASE LIKE DOMAIN-CONTAINING PROTEIN"/>
    <property type="match status" value="1"/>
</dbReference>
<keyword evidence="3" id="KW-0288">FMN</keyword>
<evidence type="ECO:0000256" key="1">
    <source>
        <dbReference type="ARBA" id="ARBA00001917"/>
    </source>
</evidence>
<protein>
    <recommendedName>
        <fullName evidence="6">Flavin reductase like domain-containing protein</fullName>
    </recommendedName>
</protein>
<reference evidence="7" key="1">
    <citation type="journal article" date="2020" name="Stud. Mycol.">
        <title>101 Dothideomycetes genomes: a test case for predicting lifestyles and emergence of pathogens.</title>
        <authorList>
            <person name="Haridas S."/>
            <person name="Albert R."/>
            <person name="Binder M."/>
            <person name="Bloem J."/>
            <person name="Labutti K."/>
            <person name="Salamov A."/>
            <person name="Andreopoulos B."/>
            <person name="Baker S."/>
            <person name="Barry K."/>
            <person name="Bills G."/>
            <person name="Bluhm B."/>
            <person name="Cannon C."/>
            <person name="Castanera R."/>
            <person name="Culley D."/>
            <person name="Daum C."/>
            <person name="Ezra D."/>
            <person name="Gonzalez J."/>
            <person name="Henrissat B."/>
            <person name="Kuo A."/>
            <person name="Liang C."/>
            <person name="Lipzen A."/>
            <person name="Lutzoni F."/>
            <person name="Magnuson J."/>
            <person name="Mondo S."/>
            <person name="Nolan M."/>
            <person name="Ohm R."/>
            <person name="Pangilinan J."/>
            <person name="Park H.-J."/>
            <person name="Ramirez L."/>
            <person name="Alfaro M."/>
            <person name="Sun H."/>
            <person name="Tritt A."/>
            <person name="Yoshinaga Y."/>
            <person name="Zwiers L.-H."/>
            <person name="Turgeon B."/>
            <person name="Goodwin S."/>
            <person name="Spatafora J."/>
            <person name="Crous P."/>
            <person name="Grigoriev I."/>
        </authorList>
    </citation>
    <scope>NUCLEOTIDE SEQUENCE</scope>
    <source>
        <strain evidence="7">CBS 133067</strain>
    </source>
</reference>
<evidence type="ECO:0000313" key="8">
    <source>
        <dbReference type="Proteomes" id="UP000799772"/>
    </source>
</evidence>
<dbReference type="InterPro" id="IPR012349">
    <property type="entry name" value="Split_barrel_FMN-bd"/>
</dbReference>
<sequence length="301" mass="33731">MSSSIQPTDPVEAFDKEALIKRNPHADWAAVEASREEYDSSKTYKYSKSPNPQWQPGDGASNDEWKQHKMVSINPQDPSRTVTQNYKFIISSVVPRPIAFVSTVSKDGLCQNIAPFSYFNAVSPDPPIYTVSIVGDETKDTLRNCIETGELCISIISDWYLEAANFCAVNTPPQQSEWPLAGLHPRQSTLVKPPHPAEAAFSMECKVHSTVPIYSKNRQNADGSPVRTATLVLCEAVLYHVREDAIDEKTETLKIEVLRPMWRGGGITYGSLFDGFEALRPMAFRHLRETEKVKQILENVE</sequence>
<dbReference type="EMBL" id="ML978121">
    <property type="protein sequence ID" value="KAF2104056.1"/>
    <property type="molecule type" value="Genomic_DNA"/>
</dbReference>
<dbReference type="OrthoDB" id="10250990at2759"/>
<feature type="region of interest" description="Disordered" evidence="5">
    <location>
        <begin position="39"/>
        <end position="62"/>
    </location>
</feature>
<evidence type="ECO:0000256" key="3">
    <source>
        <dbReference type="ARBA" id="ARBA00022643"/>
    </source>
</evidence>
<dbReference type="GO" id="GO:0010181">
    <property type="term" value="F:FMN binding"/>
    <property type="evidence" value="ECO:0007669"/>
    <property type="project" value="InterPro"/>
</dbReference>
<name>A0A9P4ITL6_9PEZI</name>
<gene>
    <name evidence="7" type="ORF">NA57DRAFT_50904</name>
</gene>
<keyword evidence="8" id="KW-1185">Reference proteome</keyword>
<dbReference type="AlphaFoldDB" id="A0A9P4ITL6"/>
<accession>A0A9P4ITL6</accession>
<evidence type="ECO:0000259" key="6">
    <source>
        <dbReference type="SMART" id="SM00903"/>
    </source>
</evidence>
<dbReference type="PANTHER" id="PTHR33798">
    <property type="entry name" value="FLAVOPROTEIN OXYGENASE"/>
    <property type="match status" value="1"/>
</dbReference>
<dbReference type="SMART" id="SM00903">
    <property type="entry name" value="Flavin_Reduct"/>
    <property type="match status" value="1"/>
</dbReference>
<dbReference type="Pfam" id="PF01613">
    <property type="entry name" value="Flavin_Reduct"/>
    <property type="match status" value="1"/>
</dbReference>
<organism evidence="7 8">
    <name type="scientific">Rhizodiscina lignyota</name>
    <dbReference type="NCBI Taxonomy" id="1504668"/>
    <lineage>
        <taxon>Eukaryota</taxon>
        <taxon>Fungi</taxon>
        <taxon>Dikarya</taxon>
        <taxon>Ascomycota</taxon>
        <taxon>Pezizomycotina</taxon>
        <taxon>Dothideomycetes</taxon>
        <taxon>Pleosporomycetidae</taxon>
        <taxon>Aulographales</taxon>
        <taxon>Rhizodiscinaceae</taxon>
        <taxon>Rhizodiscina</taxon>
    </lineage>
</organism>
<dbReference type="SUPFAM" id="SSF50475">
    <property type="entry name" value="FMN-binding split barrel"/>
    <property type="match status" value="1"/>
</dbReference>
<dbReference type="Proteomes" id="UP000799772">
    <property type="component" value="Unassembled WGS sequence"/>
</dbReference>
<evidence type="ECO:0000256" key="4">
    <source>
        <dbReference type="ARBA" id="ARBA00038054"/>
    </source>
</evidence>
<keyword evidence="2" id="KW-0285">Flavoprotein</keyword>
<evidence type="ECO:0000313" key="7">
    <source>
        <dbReference type="EMBL" id="KAF2104056.1"/>
    </source>
</evidence>
<evidence type="ECO:0000256" key="5">
    <source>
        <dbReference type="SAM" id="MobiDB-lite"/>
    </source>
</evidence>
<comment type="cofactor">
    <cofactor evidence="1">
        <name>FMN</name>
        <dbReference type="ChEBI" id="CHEBI:58210"/>
    </cofactor>
</comment>
<dbReference type="Gene3D" id="2.30.110.10">
    <property type="entry name" value="Electron Transport, Fmn-binding Protein, Chain A"/>
    <property type="match status" value="1"/>
</dbReference>
<dbReference type="InterPro" id="IPR002563">
    <property type="entry name" value="Flavin_Rdtase-like_dom"/>
</dbReference>
<comment type="similarity">
    <text evidence="4">Belongs to the flavoredoxin family.</text>
</comment>
<comment type="caution">
    <text evidence="7">The sequence shown here is derived from an EMBL/GenBank/DDBJ whole genome shotgun (WGS) entry which is preliminary data.</text>
</comment>
<evidence type="ECO:0000256" key="2">
    <source>
        <dbReference type="ARBA" id="ARBA00022630"/>
    </source>
</evidence>
<proteinExistence type="inferred from homology"/>
<feature type="domain" description="Flavin reductase like" evidence="6">
    <location>
        <begin position="91"/>
        <end position="247"/>
    </location>
</feature>